<dbReference type="Proteomes" id="UP001370348">
    <property type="component" value="Chromosome"/>
</dbReference>
<name>A0ABZ2LP86_9BACT</name>
<dbReference type="EMBL" id="CP089984">
    <property type="protein sequence ID" value="WXB12160.1"/>
    <property type="molecule type" value="Genomic_DNA"/>
</dbReference>
<dbReference type="Gene3D" id="2.120.10.30">
    <property type="entry name" value="TolB, C-terminal domain"/>
    <property type="match status" value="1"/>
</dbReference>
<accession>A0ABZ2LP86</accession>
<evidence type="ECO:0008006" key="3">
    <source>
        <dbReference type="Google" id="ProtNLM"/>
    </source>
</evidence>
<dbReference type="SUPFAM" id="SSF63825">
    <property type="entry name" value="YWTD domain"/>
    <property type="match status" value="1"/>
</dbReference>
<dbReference type="RefSeq" id="WP_394821776.1">
    <property type="nucleotide sequence ID" value="NZ_CP089984.1"/>
</dbReference>
<dbReference type="InterPro" id="IPR011042">
    <property type="entry name" value="6-blade_b-propeller_TolB-like"/>
</dbReference>
<sequence length="279" mass="28870">MTNGSEAGGVYYVPFDGAGSFSVIASSQLWPSGPSSDSTRVCWGLGNITVPCSLHDGGSFVLAHDNTGTARSTAIVGGEAYWITNGTSDLRRFPLDGSTDKATIVATYETGGFSGGRSLVIDGNRFVWVVRDNKAIAAATLEGPLPAAAMTVAKLPLVSPNAVAVGANAYYVVAEDLAEMGGLYRAPKDGTGVNATALLRQSLIEPTIAVDANYAYYTDRNGGTIYRFPLTASLPDGGAANAEPIAKGQGSPTSIAVTDKFVYWLNVSGANTGLMRVAK</sequence>
<gene>
    <name evidence="1" type="ORF">LZC94_30440</name>
</gene>
<proteinExistence type="predicted"/>
<evidence type="ECO:0000313" key="1">
    <source>
        <dbReference type="EMBL" id="WXB12160.1"/>
    </source>
</evidence>
<protein>
    <recommendedName>
        <fullName evidence="3">DUF5050 domain-containing protein</fullName>
    </recommendedName>
</protein>
<evidence type="ECO:0000313" key="2">
    <source>
        <dbReference type="Proteomes" id="UP001370348"/>
    </source>
</evidence>
<organism evidence="1 2">
    <name type="scientific">Pendulispora albinea</name>
    <dbReference type="NCBI Taxonomy" id="2741071"/>
    <lineage>
        <taxon>Bacteria</taxon>
        <taxon>Pseudomonadati</taxon>
        <taxon>Myxococcota</taxon>
        <taxon>Myxococcia</taxon>
        <taxon>Myxococcales</taxon>
        <taxon>Sorangiineae</taxon>
        <taxon>Pendulisporaceae</taxon>
        <taxon>Pendulispora</taxon>
    </lineage>
</organism>
<reference evidence="1 2" key="1">
    <citation type="submission" date="2021-12" db="EMBL/GenBank/DDBJ databases">
        <title>Discovery of the Pendulisporaceae a myxobacterial family with distinct sporulation behavior and unique specialized metabolism.</title>
        <authorList>
            <person name="Garcia R."/>
            <person name="Popoff A."/>
            <person name="Bader C.D."/>
            <person name="Loehr J."/>
            <person name="Walesch S."/>
            <person name="Walt C."/>
            <person name="Boldt J."/>
            <person name="Bunk B."/>
            <person name="Haeckl F.J.F.P.J."/>
            <person name="Gunesch A.P."/>
            <person name="Birkelbach J."/>
            <person name="Nuebel U."/>
            <person name="Pietschmann T."/>
            <person name="Bach T."/>
            <person name="Mueller R."/>
        </authorList>
    </citation>
    <scope>NUCLEOTIDE SEQUENCE [LARGE SCALE GENOMIC DNA]</scope>
    <source>
        <strain evidence="1 2">MSr11954</strain>
    </source>
</reference>
<keyword evidence="2" id="KW-1185">Reference proteome</keyword>